<dbReference type="InterPro" id="IPR015797">
    <property type="entry name" value="NUDIX_hydrolase-like_dom_sf"/>
</dbReference>
<evidence type="ECO:0000256" key="1">
    <source>
        <dbReference type="ARBA" id="ARBA00001946"/>
    </source>
</evidence>
<evidence type="ECO:0000256" key="14">
    <source>
        <dbReference type="ARBA" id="ARBA00041592"/>
    </source>
</evidence>
<keyword evidence="5" id="KW-0479">Metal-binding</keyword>
<name>A0A364LLX4_9GAMM</name>
<dbReference type="PANTHER" id="PTHR47707">
    <property type="entry name" value="8-OXO-DGTP DIPHOSPHATASE"/>
    <property type="match status" value="1"/>
</dbReference>
<dbReference type="PROSITE" id="PS51462">
    <property type="entry name" value="NUDIX"/>
    <property type="match status" value="1"/>
</dbReference>
<dbReference type="InterPro" id="IPR029119">
    <property type="entry name" value="MutY_C"/>
</dbReference>
<reference evidence="18 19" key="1">
    <citation type="submission" date="2017-02" db="EMBL/GenBank/DDBJ databases">
        <title>Legionella quilivanii strain from human: case report and whole genome sequencing analysis.</title>
        <authorList>
            <person name="Lalancette C."/>
            <person name="Leduc J.-M."/>
            <person name="Levesque S."/>
            <person name="Fournier E."/>
            <person name="Saoud J."/>
            <person name="Faucher S.P."/>
            <person name="Bernard K."/>
            <person name="Martineau C."/>
            <person name="Longtin J."/>
        </authorList>
    </citation>
    <scope>NUCLEOTIDE SEQUENCE [LARGE SCALE GENOMIC DNA]</scope>
    <source>
        <strain evidence="18 19">ID143958</strain>
    </source>
</reference>
<dbReference type="GO" id="GO:0035539">
    <property type="term" value="F:8-oxo-7,8-dihydrodeoxyguanosine triphosphate pyrophosphatase activity"/>
    <property type="evidence" value="ECO:0007669"/>
    <property type="project" value="UniProtKB-EC"/>
</dbReference>
<comment type="catalytic activity">
    <reaction evidence="11">
        <text>8-oxo-GTP + H2O = 8-oxo-GMP + diphosphate + H(+)</text>
        <dbReference type="Rhea" id="RHEA:67616"/>
        <dbReference type="ChEBI" id="CHEBI:15377"/>
        <dbReference type="ChEBI" id="CHEBI:15378"/>
        <dbReference type="ChEBI" id="CHEBI:33019"/>
        <dbReference type="ChEBI" id="CHEBI:143553"/>
        <dbReference type="ChEBI" id="CHEBI:145694"/>
    </reaction>
</comment>
<dbReference type="Pfam" id="PF14815">
    <property type="entry name" value="NUDIX_4"/>
    <property type="match status" value="1"/>
</dbReference>
<comment type="catalytic activity">
    <reaction evidence="10">
        <text>8-oxo-dGTP + H2O = 8-oxo-dGMP + diphosphate + H(+)</text>
        <dbReference type="Rhea" id="RHEA:31575"/>
        <dbReference type="ChEBI" id="CHEBI:15377"/>
        <dbReference type="ChEBI" id="CHEBI:15378"/>
        <dbReference type="ChEBI" id="CHEBI:33019"/>
        <dbReference type="ChEBI" id="CHEBI:63224"/>
        <dbReference type="ChEBI" id="CHEBI:77896"/>
        <dbReference type="EC" id="3.6.1.55"/>
    </reaction>
</comment>
<evidence type="ECO:0000313" key="19">
    <source>
        <dbReference type="Proteomes" id="UP000249458"/>
    </source>
</evidence>
<evidence type="ECO:0000256" key="5">
    <source>
        <dbReference type="ARBA" id="ARBA00022723"/>
    </source>
</evidence>
<dbReference type="PANTHER" id="PTHR47707:SF1">
    <property type="entry name" value="NUDIX HYDROLASE FAMILY PROTEIN"/>
    <property type="match status" value="1"/>
</dbReference>
<evidence type="ECO:0000256" key="4">
    <source>
        <dbReference type="ARBA" id="ARBA00022705"/>
    </source>
</evidence>
<evidence type="ECO:0000256" key="15">
    <source>
        <dbReference type="ARBA" id="ARBA00041979"/>
    </source>
</evidence>
<dbReference type="EC" id="3.6.1.55" evidence="12"/>
<organism evidence="18 19">
    <name type="scientific">Legionella quinlivanii</name>
    <dbReference type="NCBI Taxonomy" id="45073"/>
    <lineage>
        <taxon>Bacteria</taxon>
        <taxon>Pseudomonadati</taxon>
        <taxon>Pseudomonadota</taxon>
        <taxon>Gammaproteobacteria</taxon>
        <taxon>Legionellales</taxon>
        <taxon>Legionellaceae</taxon>
        <taxon>Legionella</taxon>
    </lineage>
</organism>
<dbReference type="GO" id="GO:0046872">
    <property type="term" value="F:metal ion binding"/>
    <property type="evidence" value="ECO:0007669"/>
    <property type="project" value="UniProtKB-KW"/>
</dbReference>
<feature type="domain" description="Nudix hydrolase" evidence="17">
    <location>
        <begin position="1"/>
        <end position="128"/>
    </location>
</feature>
<evidence type="ECO:0000256" key="7">
    <source>
        <dbReference type="ARBA" id="ARBA00022801"/>
    </source>
</evidence>
<evidence type="ECO:0000256" key="9">
    <source>
        <dbReference type="ARBA" id="ARBA00023204"/>
    </source>
</evidence>
<dbReference type="SUPFAM" id="SSF55811">
    <property type="entry name" value="Nudix"/>
    <property type="match status" value="1"/>
</dbReference>
<dbReference type="PRINTS" id="PR00502">
    <property type="entry name" value="NUDIXFAMILY"/>
</dbReference>
<gene>
    <name evidence="18" type="ORF">B1207_02455</name>
</gene>
<evidence type="ECO:0000256" key="8">
    <source>
        <dbReference type="ARBA" id="ARBA00022842"/>
    </source>
</evidence>
<evidence type="ECO:0000256" key="3">
    <source>
        <dbReference type="ARBA" id="ARBA00022457"/>
    </source>
</evidence>
<evidence type="ECO:0000259" key="17">
    <source>
        <dbReference type="PROSITE" id="PS51462"/>
    </source>
</evidence>
<evidence type="ECO:0000256" key="12">
    <source>
        <dbReference type="ARBA" id="ARBA00038905"/>
    </source>
</evidence>
<sequence>MKVAVAVIVDHLQKILITQRPLHVPHPGAWEFPGGKVEATENAAEALIREVHEEVGLTVEKYDFLGEVVHSYGAKLVQLQVFLVSHFSGTAVCKESQLDLKWVSLNNLSDFEFPEANLKIIPMIEKALLE</sequence>
<keyword evidence="3" id="KW-0515">Mutator protein</keyword>
<comment type="cofactor">
    <cofactor evidence="1">
        <name>Mg(2+)</name>
        <dbReference type="ChEBI" id="CHEBI:18420"/>
    </cofactor>
</comment>
<evidence type="ECO:0000313" key="18">
    <source>
        <dbReference type="EMBL" id="RAP37869.1"/>
    </source>
</evidence>
<keyword evidence="7" id="KW-0378">Hydrolase</keyword>
<evidence type="ECO:0000256" key="11">
    <source>
        <dbReference type="ARBA" id="ARBA00036904"/>
    </source>
</evidence>
<dbReference type="GO" id="GO:0006260">
    <property type="term" value="P:DNA replication"/>
    <property type="evidence" value="ECO:0007669"/>
    <property type="project" value="UniProtKB-KW"/>
</dbReference>
<comment type="similarity">
    <text evidence="2">Belongs to the Nudix hydrolase family.</text>
</comment>
<dbReference type="GO" id="GO:0008413">
    <property type="term" value="F:8-oxo-7,8-dihydroguanosine triphosphate pyrophosphatase activity"/>
    <property type="evidence" value="ECO:0007669"/>
    <property type="project" value="TreeGrafter"/>
</dbReference>
<evidence type="ECO:0000256" key="10">
    <source>
        <dbReference type="ARBA" id="ARBA00035861"/>
    </source>
</evidence>
<proteinExistence type="inferred from homology"/>
<dbReference type="GO" id="GO:0044715">
    <property type="term" value="F:8-oxo-dGDP phosphatase activity"/>
    <property type="evidence" value="ECO:0007669"/>
    <property type="project" value="TreeGrafter"/>
</dbReference>
<accession>A0A364LLX4</accession>
<dbReference type="CDD" id="cd03425">
    <property type="entry name" value="NUDIX_MutT_NudA_like"/>
    <property type="match status" value="1"/>
</dbReference>
<evidence type="ECO:0000256" key="16">
    <source>
        <dbReference type="ARBA" id="ARBA00042798"/>
    </source>
</evidence>
<dbReference type="InterPro" id="IPR047127">
    <property type="entry name" value="MutT-like"/>
</dbReference>
<dbReference type="EMBL" id="MVJN01000002">
    <property type="protein sequence ID" value="RAP37869.1"/>
    <property type="molecule type" value="Genomic_DNA"/>
</dbReference>
<dbReference type="GO" id="GO:0044716">
    <property type="term" value="F:8-oxo-GDP phosphatase activity"/>
    <property type="evidence" value="ECO:0007669"/>
    <property type="project" value="TreeGrafter"/>
</dbReference>
<dbReference type="AlphaFoldDB" id="A0A364LLX4"/>
<dbReference type="PROSITE" id="PS00893">
    <property type="entry name" value="NUDIX_BOX"/>
    <property type="match status" value="1"/>
</dbReference>
<dbReference type="InterPro" id="IPR020084">
    <property type="entry name" value="NUDIX_hydrolase_CS"/>
</dbReference>
<dbReference type="Proteomes" id="UP000249458">
    <property type="component" value="Unassembled WGS sequence"/>
</dbReference>
<keyword evidence="8" id="KW-0460">Magnesium</keyword>
<keyword evidence="4" id="KW-0235">DNA replication</keyword>
<dbReference type="GO" id="GO:0006281">
    <property type="term" value="P:DNA repair"/>
    <property type="evidence" value="ECO:0007669"/>
    <property type="project" value="UniProtKB-KW"/>
</dbReference>
<keyword evidence="9" id="KW-0234">DNA repair</keyword>
<evidence type="ECO:0000256" key="13">
    <source>
        <dbReference type="ARBA" id="ARBA00040794"/>
    </source>
</evidence>
<dbReference type="RefSeq" id="WP_112218416.1">
    <property type="nucleotide sequence ID" value="NZ_MVJN01000002.1"/>
</dbReference>
<evidence type="ECO:0000256" key="2">
    <source>
        <dbReference type="ARBA" id="ARBA00005582"/>
    </source>
</evidence>
<protein>
    <recommendedName>
        <fullName evidence="13">8-oxo-dGTP diphosphatase</fullName>
        <ecNumber evidence="12">3.6.1.55</ecNumber>
    </recommendedName>
    <alternativeName>
        <fullName evidence="16">7,8-dihydro-8-oxoguanine-triphosphatase</fullName>
    </alternativeName>
    <alternativeName>
        <fullName evidence="15">Mutator protein MutT</fullName>
    </alternativeName>
    <alternativeName>
        <fullName evidence="14">dGTP pyrophosphohydrolase</fullName>
    </alternativeName>
</protein>
<dbReference type="Gene3D" id="3.90.79.10">
    <property type="entry name" value="Nucleoside Triphosphate Pyrophosphohydrolase"/>
    <property type="match status" value="1"/>
</dbReference>
<keyword evidence="6" id="KW-0227">DNA damage</keyword>
<comment type="caution">
    <text evidence="18">The sequence shown here is derived from an EMBL/GenBank/DDBJ whole genome shotgun (WGS) entry which is preliminary data.</text>
</comment>
<dbReference type="InterPro" id="IPR000086">
    <property type="entry name" value="NUDIX_hydrolase_dom"/>
</dbReference>
<evidence type="ECO:0000256" key="6">
    <source>
        <dbReference type="ARBA" id="ARBA00022763"/>
    </source>
</evidence>
<dbReference type="InterPro" id="IPR020476">
    <property type="entry name" value="Nudix_hydrolase"/>
</dbReference>